<keyword evidence="3 7" id="KW-0328">Glycosyltransferase</keyword>
<keyword evidence="4 7" id="KW-0808">Transferase</keyword>
<comment type="caution">
    <text evidence="7">The sequence shown here is derived from an EMBL/GenBank/DDBJ whole genome shotgun (WGS) entry which is preliminary data.</text>
</comment>
<reference evidence="7 8" key="1">
    <citation type="submission" date="2024-05" db="EMBL/GenBank/DDBJ databases">
        <authorList>
            <person name="Liu Q."/>
            <person name="Xin Y.-H."/>
        </authorList>
    </citation>
    <scope>NUCLEOTIDE SEQUENCE [LARGE SCALE GENOMIC DNA]</scope>
    <source>
        <strain evidence="7 8">CGMCC 1.15349</strain>
    </source>
</reference>
<keyword evidence="8" id="KW-1185">Reference proteome</keyword>
<dbReference type="Proteomes" id="UP001404104">
    <property type="component" value="Unassembled WGS sequence"/>
</dbReference>
<evidence type="ECO:0000256" key="4">
    <source>
        <dbReference type="ARBA" id="ARBA00022679"/>
    </source>
</evidence>
<proteinExistence type="predicted"/>
<dbReference type="GO" id="GO:0016757">
    <property type="term" value="F:glycosyltransferase activity"/>
    <property type="evidence" value="ECO:0007669"/>
    <property type="project" value="UniProtKB-KW"/>
</dbReference>
<evidence type="ECO:0000256" key="2">
    <source>
        <dbReference type="ARBA" id="ARBA00022475"/>
    </source>
</evidence>
<evidence type="ECO:0000259" key="6">
    <source>
        <dbReference type="Pfam" id="PF00535"/>
    </source>
</evidence>
<dbReference type="RefSeq" id="WP_345865387.1">
    <property type="nucleotide sequence ID" value="NZ_JBDIMF010000005.1"/>
</dbReference>
<accession>A0ABU9XUP7</accession>
<evidence type="ECO:0000313" key="7">
    <source>
        <dbReference type="EMBL" id="MEN2787275.1"/>
    </source>
</evidence>
<organism evidence="7 8">
    <name type="scientific">Sphingomonas qilianensis</name>
    <dbReference type="NCBI Taxonomy" id="1736690"/>
    <lineage>
        <taxon>Bacteria</taxon>
        <taxon>Pseudomonadati</taxon>
        <taxon>Pseudomonadota</taxon>
        <taxon>Alphaproteobacteria</taxon>
        <taxon>Sphingomonadales</taxon>
        <taxon>Sphingomonadaceae</taxon>
        <taxon>Sphingomonas</taxon>
    </lineage>
</organism>
<dbReference type="Pfam" id="PF00535">
    <property type="entry name" value="Glycos_transf_2"/>
    <property type="match status" value="1"/>
</dbReference>
<protein>
    <submittedName>
        <fullName evidence="7">Glycosyltransferase</fullName>
        <ecNumber evidence="7">2.4.-.-</ecNumber>
    </submittedName>
</protein>
<dbReference type="InterPro" id="IPR029044">
    <property type="entry name" value="Nucleotide-diphossugar_trans"/>
</dbReference>
<evidence type="ECO:0000256" key="1">
    <source>
        <dbReference type="ARBA" id="ARBA00004236"/>
    </source>
</evidence>
<dbReference type="PANTHER" id="PTHR43646">
    <property type="entry name" value="GLYCOSYLTRANSFERASE"/>
    <property type="match status" value="1"/>
</dbReference>
<dbReference type="CDD" id="cd00761">
    <property type="entry name" value="Glyco_tranf_GTA_type"/>
    <property type="match status" value="1"/>
</dbReference>
<keyword evidence="5" id="KW-0472">Membrane</keyword>
<keyword evidence="2" id="KW-1003">Cell membrane</keyword>
<dbReference type="InterPro" id="IPR001173">
    <property type="entry name" value="Glyco_trans_2-like"/>
</dbReference>
<evidence type="ECO:0000256" key="3">
    <source>
        <dbReference type="ARBA" id="ARBA00022676"/>
    </source>
</evidence>
<sequence>MSPYRVDGLELPSQCAAVVAVAVPACNEAGTIEACIRALDIAAANAGGATVQLVLLVNNSSDDTAARARRYRARAMRISVVEIALPPQHAHAGGARRAALDHATTLLPAHGILMTTDADSRVDPQWIAATLAELAAGADAVAGAVAFDEADLTALPPLPLRALEWHLAGLQARLGTLLDPRAHDPWPNHIWAWGASLALTVSAYRRVGGLPSVPLAEDRALAAELERCDLKLRHSHAPLVLTSARRSGRAPGGLADLLDCYVIDAATPCDAALEPTAALLRRLCWRRRLRRIAGDDGLDAAANAARRLGYDGAVTTGFGALWSAVETQSPALARSRVMPSTLAGEVALAERWISRIARYSADRADNPASAHAA</sequence>
<comment type="subcellular location">
    <subcellularLocation>
        <location evidence="1">Cell membrane</location>
    </subcellularLocation>
</comment>
<dbReference type="Gene3D" id="3.90.550.10">
    <property type="entry name" value="Spore Coat Polysaccharide Biosynthesis Protein SpsA, Chain A"/>
    <property type="match status" value="1"/>
</dbReference>
<dbReference type="SUPFAM" id="SSF53448">
    <property type="entry name" value="Nucleotide-diphospho-sugar transferases"/>
    <property type="match status" value="1"/>
</dbReference>
<evidence type="ECO:0000313" key="8">
    <source>
        <dbReference type="Proteomes" id="UP001404104"/>
    </source>
</evidence>
<evidence type="ECO:0000256" key="5">
    <source>
        <dbReference type="ARBA" id="ARBA00023136"/>
    </source>
</evidence>
<dbReference type="PANTHER" id="PTHR43646:SF2">
    <property type="entry name" value="GLYCOSYLTRANSFERASE 2-LIKE DOMAIN-CONTAINING PROTEIN"/>
    <property type="match status" value="1"/>
</dbReference>
<feature type="domain" description="Glycosyltransferase 2-like" evidence="6">
    <location>
        <begin position="21"/>
        <end position="155"/>
    </location>
</feature>
<dbReference type="EMBL" id="JBDIMF010000005">
    <property type="protein sequence ID" value="MEN2787275.1"/>
    <property type="molecule type" value="Genomic_DNA"/>
</dbReference>
<dbReference type="EC" id="2.4.-.-" evidence="7"/>
<name>A0ABU9XUP7_9SPHN</name>
<gene>
    <name evidence="7" type="ORF">ABC969_12695</name>
</gene>